<dbReference type="SUPFAM" id="SSF51445">
    <property type="entry name" value="(Trans)glycosidases"/>
    <property type="match status" value="1"/>
</dbReference>
<gene>
    <name evidence="11" type="ORF">NQ491_03155</name>
</gene>
<dbReference type="EC" id="3.2.1.23" evidence="3"/>
<dbReference type="Gene3D" id="2.60.40.10">
    <property type="entry name" value="Immunoglobulins"/>
    <property type="match status" value="1"/>
</dbReference>
<evidence type="ECO:0000256" key="1">
    <source>
        <dbReference type="ARBA" id="ARBA00001412"/>
    </source>
</evidence>
<dbReference type="InterPro" id="IPR036156">
    <property type="entry name" value="Beta-gal/glucu_dom_sf"/>
</dbReference>
<accession>A0ABY5V0P0</accession>
<evidence type="ECO:0000259" key="9">
    <source>
        <dbReference type="Pfam" id="PF02836"/>
    </source>
</evidence>
<dbReference type="InterPro" id="IPR017853">
    <property type="entry name" value="GH"/>
</dbReference>
<dbReference type="Gene3D" id="3.20.20.80">
    <property type="entry name" value="Glycosidases"/>
    <property type="match status" value="1"/>
</dbReference>
<feature type="domain" description="Glycoside hydrolase family 2 catalytic" evidence="9">
    <location>
        <begin position="368"/>
        <end position="492"/>
    </location>
</feature>
<evidence type="ECO:0000256" key="5">
    <source>
        <dbReference type="ARBA" id="ARBA00023295"/>
    </source>
</evidence>
<dbReference type="InterPro" id="IPR006104">
    <property type="entry name" value="Glyco_hydro_2_N"/>
</dbReference>
<evidence type="ECO:0000259" key="10">
    <source>
        <dbReference type="Pfam" id="PF02837"/>
    </source>
</evidence>
<feature type="compositionally biased region" description="Low complexity" evidence="6">
    <location>
        <begin position="513"/>
        <end position="523"/>
    </location>
</feature>
<keyword evidence="4 11" id="KW-0378">Hydrolase</keyword>
<evidence type="ECO:0000256" key="3">
    <source>
        <dbReference type="ARBA" id="ARBA00012756"/>
    </source>
</evidence>
<sequence length="533" mass="58680">MKRTVCLSVLSLLGFGALGAQNAPEGFWTDPSVASEGKADSRPEFVSYSTREQAETGDPSRSPHYVSLEGKWRVRHSTMASGGERDFYLPSFSAALWQQTELPNTAPVAGASPLEGLVPPQLPAEIPLVQYRAQIEIPYLWLDRDLFLHVEGVGGGYSLYVNGRRIGYANDTRTPAEFPISPAVTDGVNTIAIEVYGFSAGNWMETLIPQTAAGTLGKIYLYSQPKLRIEDFVVETSPDSARVHGNVDFAVVMSNSYRSAEKVTLGYDIYSPAGKLLTYNLVEREIPGESTDTIRCHELLYHVMKSAWTPDAPTLYELMLYTRRDGRIIEYIPLRFGFKDVELRDGELWINGSRASLAAADYDAAPDAAATERELRALKKGGFNTVCVSYPQPAWFYGLCDRVGCYVIDQANVNAGYRTDDPNVGGSVANAPDFLPQFIDRVSAMQGRSKNHTSVVALSLGGRCGNGYNLYKAYQWLKAADSLHLVTYRDAQGQWNSDFDFPATRDGRTYLNSAAAQKQPAAKPKGKASAHRR</sequence>
<feature type="chain" id="PRO_5045975561" description="beta-galactosidase" evidence="7">
    <location>
        <begin position="23"/>
        <end position="533"/>
    </location>
</feature>
<feature type="domain" description="Glycosyl hydrolases family 2 sugar binding" evidence="10">
    <location>
        <begin position="118"/>
        <end position="223"/>
    </location>
</feature>
<keyword evidence="5" id="KW-0326">Glycosidase</keyword>
<name>A0ABY5V0P0_9BACT</name>
<dbReference type="SUPFAM" id="SSF49303">
    <property type="entry name" value="beta-Galactosidase/glucuronidase domain"/>
    <property type="match status" value="1"/>
</dbReference>
<dbReference type="SUPFAM" id="SSF49785">
    <property type="entry name" value="Galactose-binding domain-like"/>
    <property type="match status" value="1"/>
</dbReference>
<keyword evidence="7" id="KW-0732">Signal</keyword>
<dbReference type="InterPro" id="IPR006103">
    <property type="entry name" value="Glyco_hydro_2_cat"/>
</dbReference>
<feature type="domain" description="Glycoside hydrolase family 2 immunoglobulin-like beta-sandwich" evidence="8">
    <location>
        <begin position="228"/>
        <end position="339"/>
    </location>
</feature>
<proteinExistence type="inferred from homology"/>
<feature type="region of interest" description="Disordered" evidence="6">
    <location>
        <begin position="511"/>
        <end position="533"/>
    </location>
</feature>
<evidence type="ECO:0000256" key="4">
    <source>
        <dbReference type="ARBA" id="ARBA00022801"/>
    </source>
</evidence>
<dbReference type="Gene3D" id="2.60.120.260">
    <property type="entry name" value="Galactose-binding domain-like"/>
    <property type="match status" value="1"/>
</dbReference>
<dbReference type="GO" id="GO:0016787">
    <property type="term" value="F:hydrolase activity"/>
    <property type="evidence" value="ECO:0007669"/>
    <property type="project" value="UniProtKB-KW"/>
</dbReference>
<evidence type="ECO:0000313" key="12">
    <source>
        <dbReference type="Proteomes" id="UP001059295"/>
    </source>
</evidence>
<dbReference type="InterPro" id="IPR013783">
    <property type="entry name" value="Ig-like_fold"/>
</dbReference>
<dbReference type="InterPro" id="IPR006102">
    <property type="entry name" value="Ig-like_GH2"/>
</dbReference>
<keyword evidence="12" id="KW-1185">Reference proteome</keyword>
<dbReference type="Pfam" id="PF00703">
    <property type="entry name" value="Glyco_hydro_2"/>
    <property type="match status" value="1"/>
</dbReference>
<dbReference type="InterPro" id="IPR008979">
    <property type="entry name" value="Galactose-bd-like_sf"/>
</dbReference>
<feature type="signal peptide" evidence="7">
    <location>
        <begin position="1"/>
        <end position="22"/>
    </location>
</feature>
<protein>
    <recommendedName>
        <fullName evidence="3">beta-galactosidase</fullName>
        <ecNumber evidence="3">3.2.1.23</ecNumber>
    </recommendedName>
</protein>
<evidence type="ECO:0000256" key="7">
    <source>
        <dbReference type="SAM" id="SignalP"/>
    </source>
</evidence>
<feature type="compositionally biased region" description="Basic residues" evidence="6">
    <location>
        <begin position="524"/>
        <end position="533"/>
    </location>
</feature>
<dbReference type="Pfam" id="PF02836">
    <property type="entry name" value="Glyco_hydro_2_C"/>
    <property type="match status" value="1"/>
</dbReference>
<dbReference type="InterPro" id="IPR050347">
    <property type="entry name" value="Bact_Beta-galactosidase"/>
</dbReference>
<dbReference type="RefSeq" id="WP_019244775.1">
    <property type="nucleotide sequence ID" value="NZ_CAPH01000003.1"/>
</dbReference>
<dbReference type="Proteomes" id="UP001059295">
    <property type="component" value="Chromosome"/>
</dbReference>
<dbReference type="EMBL" id="CP102294">
    <property type="protein sequence ID" value="UWN57791.1"/>
    <property type="molecule type" value="Genomic_DNA"/>
</dbReference>
<feature type="region of interest" description="Disordered" evidence="6">
    <location>
        <begin position="29"/>
        <end position="63"/>
    </location>
</feature>
<reference evidence="11" key="1">
    <citation type="journal article" date="2022" name="Cell">
        <title>Design, construction, and in vivo augmentation of a complex gut microbiome.</title>
        <authorList>
            <person name="Cheng A.G."/>
            <person name="Ho P.Y."/>
            <person name="Aranda-Diaz A."/>
            <person name="Jain S."/>
            <person name="Yu F.B."/>
            <person name="Meng X."/>
            <person name="Wang M."/>
            <person name="Iakiviak M."/>
            <person name="Nagashima K."/>
            <person name="Zhao A."/>
            <person name="Murugkar P."/>
            <person name="Patil A."/>
            <person name="Atabakhsh K."/>
            <person name="Weakley A."/>
            <person name="Yan J."/>
            <person name="Brumbaugh A.R."/>
            <person name="Higginbottom S."/>
            <person name="Dimas A."/>
            <person name="Shiver A.L."/>
            <person name="Deutschbauer A."/>
            <person name="Neff N."/>
            <person name="Sonnenburg J.L."/>
            <person name="Huang K.C."/>
            <person name="Fischbach M.A."/>
        </authorList>
    </citation>
    <scope>NUCLEOTIDE SEQUENCE</scope>
    <source>
        <strain evidence="11">AP11</strain>
    </source>
</reference>
<dbReference type="Pfam" id="PF02837">
    <property type="entry name" value="Glyco_hydro_2_N"/>
    <property type="match status" value="1"/>
</dbReference>
<evidence type="ECO:0000256" key="6">
    <source>
        <dbReference type="SAM" id="MobiDB-lite"/>
    </source>
</evidence>
<evidence type="ECO:0000259" key="8">
    <source>
        <dbReference type="Pfam" id="PF00703"/>
    </source>
</evidence>
<evidence type="ECO:0000313" key="11">
    <source>
        <dbReference type="EMBL" id="UWN57791.1"/>
    </source>
</evidence>
<comment type="similarity">
    <text evidence="2">Belongs to the glycosyl hydrolase 2 family.</text>
</comment>
<dbReference type="PANTHER" id="PTHR46323:SF2">
    <property type="entry name" value="BETA-GALACTOSIDASE"/>
    <property type="match status" value="1"/>
</dbReference>
<dbReference type="PANTHER" id="PTHR46323">
    <property type="entry name" value="BETA-GALACTOSIDASE"/>
    <property type="match status" value="1"/>
</dbReference>
<dbReference type="GeneID" id="82890699"/>
<comment type="catalytic activity">
    <reaction evidence="1">
        <text>Hydrolysis of terminal non-reducing beta-D-galactose residues in beta-D-galactosides.</text>
        <dbReference type="EC" id="3.2.1.23"/>
    </reaction>
</comment>
<evidence type="ECO:0000256" key="2">
    <source>
        <dbReference type="ARBA" id="ARBA00007401"/>
    </source>
</evidence>
<organism evidence="11 12">
    <name type="scientific">Alistipes ihumii AP11</name>
    <dbReference type="NCBI Taxonomy" id="1211813"/>
    <lineage>
        <taxon>Bacteria</taxon>
        <taxon>Pseudomonadati</taxon>
        <taxon>Bacteroidota</taxon>
        <taxon>Bacteroidia</taxon>
        <taxon>Bacteroidales</taxon>
        <taxon>Rikenellaceae</taxon>
        <taxon>Alistipes</taxon>
    </lineage>
</organism>